<proteinExistence type="predicted"/>
<evidence type="ECO:0000313" key="2">
    <source>
        <dbReference type="EnsemblPlants" id="TraesCS5A02G518800.1.cds1"/>
    </source>
</evidence>
<keyword evidence="3" id="KW-1185">Reference proteome</keyword>
<evidence type="ECO:0000313" key="3">
    <source>
        <dbReference type="Proteomes" id="UP000019116"/>
    </source>
</evidence>
<dbReference type="EnsemblPlants" id="TraesCS5A02G518800.1">
    <property type="protein sequence ID" value="TraesCS5A02G518800.1.cds1"/>
    <property type="gene ID" value="TraesCS5A02G518800"/>
</dbReference>
<organism evidence="2">
    <name type="scientific">Triticum aestivum</name>
    <name type="common">Wheat</name>
    <dbReference type="NCBI Taxonomy" id="4565"/>
    <lineage>
        <taxon>Eukaryota</taxon>
        <taxon>Viridiplantae</taxon>
        <taxon>Streptophyta</taxon>
        <taxon>Embryophyta</taxon>
        <taxon>Tracheophyta</taxon>
        <taxon>Spermatophyta</taxon>
        <taxon>Magnoliopsida</taxon>
        <taxon>Liliopsida</taxon>
        <taxon>Poales</taxon>
        <taxon>Poaceae</taxon>
        <taxon>BOP clade</taxon>
        <taxon>Pooideae</taxon>
        <taxon>Triticodae</taxon>
        <taxon>Triticeae</taxon>
        <taxon>Triticinae</taxon>
        <taxon>Triticum</taxon>
    </lineage>
</organism>
<evidence type="ECO:0000256" key="1">
    <source>
        <dbReference type="SAM" id="MobiDB-lite"/>
    </source>
</evidence>
<dbReference type="Gramene" id="TraesSYM5A03G02803240.1">
    <property type="protein sequence ID" value="TraesSYM5A03G02803240.1.CDS1"/>
    <property type="gene ID" value="TraesSYM5A03G02803240"/>
</dbReference>
<dbReference type="Gramene" id="TraesNOR5A03G02797580.1">
    <property type="protein sequence ID" value="TraesNOR5A03G02797580.1"/>
    <property type="gene ID" value="TraesNOR5A03G02797580"/>
</dbReference>
<feature type="compositionally biased region" description="Gly residues" evidence="1">
    <location>
        <begin position="104"/>
        <end position="118"/>
    </location>
</feature>
<dbReference type="STRING" id="4565.A0A3B6KTL2"/>
<dbReference type="AlphaFoldDB" id="A0A3B6KTL2"/>
<dbReference type="Gramene" id="TraesMAC5A03G02772160.1">
    <property type="protein sequence ID" value="TraesMAC5A03G02772160.1.CDS1"/>
    <property type="gene ID" value="TraesMAC5A03G02772160"/>
</dbReference>
<accession>A0A3B6KTL2</accession>
<protein>
    <submittedName>
        <fullName evidence="2">Uncharacterized protein</fullName>
    </submittedName>
</protein>
<dbReference type="OMA" id="PDQTHGK"/>
<reference evidence="2" key="1">
    <citation type="submission" date="2018-08" db="EMBL/GenBank/DDBJ databases">
        <authorList>
            <person name="Rossello M."/>
        </authorList>
    </citation>
    <scope>NUCLEOTIDE SEQUENCE [LARGE SCALE GENOMIC DNA]</scope>
    <source>
        <strain evidence="2">cv. Chinese Spring</strain>
    </source>
</reference>
<dbReference type="Gramene" id="TraesCS5A02G518800.1">
    <property type="protein sequence ID" value="TraesCS5A02G518800.1.cds1"/>
    <property type="gene ID" value="TraesCS5A02G518800"/>
</dbReference>
<feature type="region of interest" description="Disordered" evidence="1">
    <location>
        <begin position="51"/>
        <end position="156"/>
    </location>
</feature>
<name>A0A3B6KTL2_WHEAT</name>
<sequence length="205" mass="21410">MTVSLLTGTGKFNISDFVPALSWLDLQGVQAKLRRVHRQFDGLNTKLLVPGGARGNGRRARLGGGPVGLRGHASVGGLEQAGARRKTRVPSRGRSKDERRGIGRTSGGRVAGGGGCGRGRPNRIGGEAAGRIRSGPATGAGRPDQTHGKGASMAPMGSSLIRGDALALASHHGRAHSRRVECIVGTTHVEEEEQHWVIVAGEEEE</sequence>
<reference evidence="2" key="2">
    <citation type="submission" date="2018-10" db="UniProtKB">
        <authorList>
            <consortium name="EnsemblPlants"/>
        </authorList>
    </citation>
    <scope>IDENTIFICATION</scope>
</reference>
<dbReference type="Proteomes" id="UP000019116">
    <property type="component" value="Chromosome 5A"/>
</dbReference>
<feature type="compositionally biased region" description="Basic residues" evidence="1">
    <location>
        <begin position="83"/>
        <end position="93"/>
    </location>
</feature>